<accession>A0ABY2YRC5</accession>
<dbReference type="RefSeq" id="WP_105988421.1">
    <property type="nucleotide sequence ID" value="NZ_POST01000007.1"/>
</dbReference>
<dbReference type="Proteomes" id="UP000767392">
    <property type="component" value="Unassembled WGS sequence"/>
</dbReference>
<proteinExistence type="predicted"/>
<evidence type="ECO:0000259" key="1">
    <source>
        <dbReference type="PROSITE" id="PS50943"/>
    </source>
</evidence>
<name>A0ABY2YRC5_9LACO</name>
<protein>
    <submittedName>
        <fullName evidence="2">XRE family transcriptional regulator</fullName>
    </submittedName>
</protein>
<dbReference type="SMART" id="SM00530">
    <property type="entry name" value="HTH_XRE"/>
    <property type="match status" value="1"/>
</dbReference>
<dbReference type="EMBL" id="QUAM01000008">
    <property type="protein sequence ID" value="TPR12415.1"/>
    <property type="molecule type" value="Genomic_DNA"/>
</dbReference>
<keyword evidence="3" id="KW-1185">Reference proteome</keyword>
<dbReference type="Pfam" id="PF01381">
    <property type="entry name" value="HTH_3"/>
    <property type="match status" value="1"/>
</dbReference>
<dbReference type="InterPro" id="IPR001387">
    <property type="entry name" value="Cro/C1-type_HTH"/>
</dbReference>
<reference evidence="2 3" key="1">
    <citation type="submission" date="2018-08" db="EMBL/GenBank/DDBJ databases">
        <title>Comparative genomics of wild bee and flower associated Lactobacillus reveals potential adaptation to the bee host.</title>
        <authorList>
            <person name="Vuong H.Q."/>
            <person name="Mcfrederick Q.S."/>
        </authorList>
    </citation>
    <scope>NUCLEOTIDE SEQUENCE [LARGE SCALE GENOMIC DNA]</scope>
    <source>
        <strain evidence="2 3">HV_04</strain>
    </source>
</reference>
<evidence type="ECO:0000313" key="2">
    <source>
        <dbReference type="EMBL" id="TPR12415.1"/>
    </source>
</evidence>
<sequence>MKSKHLKIDLKKRRKDLGMTQAELAKKLHVAVATVQKWEKRQSNIGSNYLLPYAKSIHLDPMEIIDPNGEFDHVGDEHRIDSVDSINNIKSICMDLESKQVNHVFNFAKVQLADQKNVRITHEDLKAKYGDYDLKIQMLVHDDSTVELLNENTEFFQEFSGKIPQTYSQCMQFKTSSVMGFGFDQIVFLRKAHIELMYSGIPVIAKKKAKGGKEIAKIFKFRYIHKTTYLIPLTSDASQKDESELGEKENKYIWHDSDGWEVTDLINQPAF</sequence>
<organism evidence="2 3">
    <name type="scientific">Apilactobacillus timberlakei</name>
    <dbReference type="NCBI Taxonomy" id="2008380"/>
    <lineage>
        <taxon>Bacteria</taxon>
        <taxon>Bacillati</taxon>
        <taxon>Bacillota</taxon>
        <taxon>Bacilli</taxon>
        <taxon>Lactobacillales</taxon>
        <taxon>Lactobacillaceae</taxon>
        <taxon>Apilactobacillus</taxon>
    </lineage>
</organism>
<evidence type="ECO:0000313" key="3">
    <source>
        <dbReference type="Proteomes" id="UP000767392"/>
    </source>
</evidence>
<dbReference type="Gene3D" id="1.10.260.40">
    <property type="entry name" value="lambda repressor-like DNA-binding domains"/>
    <property type="match status" value="1"/>
</dbReference>
<comment type="caution">
    <text evidence="2">The sequence shown here is derived from an EMBL/GenBank/DDBJ whole genome shotgun (WGS) entry which is preliminary data.</text>
</comment>
<dbReference type="PROSITE" id="PS50943">
    <property type="entry name" value="HTH_CROC1"/>
    <property type="match status" value="1"/>
</dbReference>
<dbReference type="InterPro" id="IPR010982">
    <property type="entry name" value="Lambda_DNA-bd_dom_sf"/>
</dbReference>
<gene>
    <name evidence="2" type="ORF">DY048_07645</name>
</gene>
<feature type="domain" description="HTH cro/C1-type" evidence="1">
    <location>
        <begin position="10"/>
        <end position="64"/>
    </location>
</feature>
<dbReference type="CDD" id="cd00093">
    <property type="entry name" value="HTH_XRE"/>
    <property type="match status" value="1"/>
</dbReference>
<dbReference type="SUPFAM" id="SSF47413">
    <property type="entry name" value="lambda repressor-like DNA-binding domains"/>
    <property type="match status" value="1"/>
</dbReference>